<organism evidence="2 3">
    <name type="scientific">Mesonia ostreae</name>
    <dbReference type="NCBI Taxonomy" id="861110"/>
    <lineage>
        <taxon>Bacteria</taxon>
        <taxon>Pseudomonadati</taxon>
        <taxon>Bacteroidota</taxon>
        <taxon>Flavobacteriia</taxon>
        <taxon>Flavobacteriales</taxon>
        <taxon>Flavobacteriaceae</taxon>
        <taxon>Mesonia</taxon>
    </lineage>
</organism>
<reference evidence="3" key="1">
    <citation type="submission" date="2023-07" db="EMBL/GenBank/DDBJ databases">
        <title>Isolating and identifying novel microbial strains from the Mariana Trench.</title>
        <authorList>
            <person name="Fu H."/>
        </authorList>
    </citation>
    <scope>NUCLEOTIDE SEQUENCE [LARGE SCALE GENOMIC DNA]</scope>
    <source>
        <strain evidence="3">T-y2</strain>
    </source>
</reference>
<feature type="transmembrane region" description="Helical" evidence="1">
    <location>
        <begin position="12"/>
        <end position="33"/>
    </location>
</feature>
<evidence type="ECO:0000313" key="3">
    <source>
        <dbReference type="Proteomes" id="UP001182991"/>
    </source>
</evidence>
<dbReference type="EMBL" id="JAVRBG010000008">
    <property type="protein sequence ID" value="MDT0294915.1"/>
    <property type="molecule type" value="Genomic_DNA"/>
</dbReference>
<dbReference type="RefSeq" id="WP_311401854.1">
    <property type="nucleotide sequence ID" value="NZ_JAVRBG010000008.1"/>
</dbReference>
<evidence type="ECO:0000256" key="1">
    <source>
        <dbReference type="SAM" id="Phobius"/>
    </source>
</evidence>
<keyword evidence="1" id="KW-1133">Transmembrane helix</keyword>
<gene>
    <name evidence="2" type="ORF">RLT85_09735</name>
</gene>
<evidence type="ECO:0000313" key="2">
    <source>
        <dbReference type="EMBL" id="MDT0294915.1"/>
    </source>
</evidence>
<keyword evidence="1" id="KW-0812">Transmembrane</keyword>
<dbReference type="InterPro" id="IPR005325">
    <property type="entry name" value="DUF308_memb"/>
</dbReference>
<sequence length="55" mass="6247">MLLWNPAFAGLSVVWLIGLSFLFGGLFSIFFALQLRKLHKYSKKLVPNYESAISN</sequence>
<dbReference type="Pfam" id="PF03729">
    <property type="entry name" value="DUF308"/>
    <property type="match status" value="1"/>
</dbReference>
<accession>A0ABU2KJM7</accession>
<proteinExistence type="predicted"/>
<keyword evidence="1" id="KW-0472">Membrane</keyword>
<protein>
    <submittedName>
        <fullName evidence="2">DUF308 domain-containing protein</fullName>
    </submittedName>
</protein>
<comment type="caution">
    <text evidence="2">The sequence shown here is derived from an EMBL/GenBank/DDBJ whole genome shotgun (WGS) entry which is preliminary data.</text>
</comment>
<keyword evidence="3" id="KW-1185">Reference proteome</keyword>
<dbReference type="Proteomes" id="UP001182991">
    <property type="component" value="Unassembled WGS sequence"/>
</dbReference>
<name>A0ABU2KJM7_9FLAO</name>